<accession>J9GK11</accession>
<gene>
    <name evidence="1" type="ORF">EVA_09476</name>
</gene>
<comment type="caution">
    <text evidence="1">The sequence shown here is derived from an EMBL/GenBank/DDBJ whole genome shotgun (WGS) entry which is preliminary data.</text>
</comment>
<name>J9GK11_9ZZZZ</name>
<evidence type="ECO:0000313" key="1">
    <source>
        <dbReference type="EMBL" id="EJX02418.1"/>
    </source>
</evidence>
<dbReference type="EMBL" id="AMCI01002548">
    <property type="protein sequence ID" value="EJX02418.1"/>
    <property type="molecule type" value="Genomic_DNA"/>
</dbReference>
<proteinExistence type="predicted"/>
<organism evidence="1">
    <name type="scientific">gut metagenome</name>
    <dbReference type="NCBI Taxonomy" id="749906"/>
    <lineage>
        <taxon>unclassified sequences</taxon>
        <taxon>metagenomes</taxon>
        <taxon>organismal metagenomes</taxon>
    </lineage>
</organism>
<sequence length="59" mass="6204">MVGISVNPFINFCLFGFALLFKVSGATEDCDSSITFGGDINFKARAGKTHGALCDDNVA</sequence>
<protein>
    <submittedName>
        <fullName evidence="1">Uncharacterized protein</fullName>
    </submittedName>
</protein>
<reference evidence="1" key="1">
    <citation type="journal article" date="2012" name="PLoS ONE">
        <title>Gene sets for utilization of primary and secondary nutrition supplies in the distal gut of endangered iberian lynx.</title>
        <authorList>
            <person name="Alcaide M."/>
            <person name="Messina E."/>
            <person name="Richter M."/>
            <person name="Bargiela R."/>
            <person name="Peplies J."/>
            <person name="Huws S.A."/>
            <person name="Newbold C.J."/>
            <person name="Golyshin P.N."/>
            <person name="Simon M.A."/>
            <person name="Lopez G."/>
            <person name="Yakimov M.M."/>
            <person name="Ferrer M."/>
        </authorList>
    </citation>
    <scope>NUCLEOTIDE SEQUENCE</scope>
</reference>
<dbReference type="AlphaFoldDB" id="J9GK11"/>